<dbReference type="InterPro" id="IPR052356">
    <property type="entry name" value="Thiol_S-MT"/>
</dbReference>
<dbReference type="SUPFAM" id="SSF53335">
    <property type="entry name" value="S-adenosyl-L-methionine-dependent methyltransferases"/>
    <property type="match status" value="1"/>
</dbReference>
<gene>
    <name evidence="2" type="ORF">NITMOv2_4583</name>
</gene>
<dbReference type="Proteomes" id="UP000069205">
    <property type="component" value="Chromosome"/>
</dbReference>
<dbReference type="RefSeq" id="WP_053381728.1">
    <property type="nucleotide sequence ID" value="NZ_CP011801.1"/>
</dbReference>
<organism evidence="2 3">
    <name type="scientific">Nitrospira moscoviensis</name>
    <dbReference type="NCBI Taxonomy" id="42253"/>
    <lineage>
        <taxon>Bacteria</taxon>
        <taxon>Pseudomonadati</taxon>
        <taxon>Nitrospirota</taxon>
        <taxon>Nitrospiria</taxon>
        <taxon>Nitrospirales</taxon>
        <taxon>Nitrospiraceae</taxon>
        <taxon>Nitrospira</taxon>
    </lineage>
</organism>
<dbReference type="Gene3D" id="3.40.50.150">
    <property type="entry name" value="Vaccinia Virus protein VP39"/>
    <property type="match status" value="1"/>
</dbReference>
<evidence type="ECO:0000259" key="1">
    <source>
        <dbReference type="Pfam" id="PF08241"/>
    </source>
</evidence>
<dbReference type="AlphaFoldDB" id="A0A0K2GJ46"/>
<name>A0A0K2GJ46_NITMO</name>
<protein>
    <submittedName>
        <fullName evidence="2">Putative Methyltransferase</fullName>
        <ecNumber evidence="2">2.1.1.-</ecNumber>
    </submittedName>
</protein>
<dbReference type="GO" id="GO:0032259">
    <property type="term" value="P:methylation"/>
    <property type="evidence" value="ECO:0007669"/>
    <property type="project" value="UniProtKB-KW"/>
</dbReference>
<dbReference type="STRING" id="42253.NITMOv2_4583"/>
<keyword evidence="2" id="KW-0808">Transferase</keyword>
<keyword evidence="2" id="KW-0489">Methyltransferase</keyword>
<dbReference type="OrthoDB" id="9772751at2"/>
<feature type="domain" description="Methyltransferase type 11" evidence="1">
    <location>
        <begin position="38"/>
        <end position="133"/>
    </location>
</feature>
<dbReference type="EMBL" id="CP011801">
    <property type="protein sequence ID" value="ALA60956.1"/>
    <property type="molecule type" value="Genomic_DNA"/>
</dbReference>
<dbReference type="Pfam" id="PF08241">
    <property type="entry name" value="Methyltransf_11"/>
    <property type="match status" value="1"/>
</dbReference>
<dbReference type="CDD" id="cd02440">
    <property type="entry name" value="AdoMet_MTases"/>
    <property type="match status" value="1"/>
</dbReference>
<reference evidence="2 3" key="1">
    <citation type="journal article" date="2015" name="Proc. Natl. Acad. Sci. U.S.A.">
        <title>Expanded metabolic versatility of ubiquitous nitrite-oxidizing bacteria from the genus Nitrospira.</title>
        <authorList>
            <person name="Koch H."/>
            <person name="Lucker S."/>
            <person name="Albertsen M."/>
            <person name="Kitzinger K."/>
            <person name="Herbold C."/>
            <person name="Spieck E."/>
            <person name="Nielsen P.H."/>
            <person name="Wagner M."/>
            <person name="Daims H."/>
        </authorList>
    </citation>
    <scope>NUCLEOTIDE SEQUENCE [LARGE SCALE GENOMIC DNA]</scope>
    <source>
        <strain evidence="2 3">NSP M-1</strain>
    </source>
</reference>
<dbReference type="EC" id="2.1.1.-" evidence="2"/>
<sequence>MRLYAEHIFPRLMDWIMAGEEFRRLRGALLAEARGRVLELGVGTGLNLPHYPSAVQSLAAVDPAVLLPKRLAVRKATLTFPLRLERRTAESLPYDARVFDYVVSTWTLCTIPDPAAALREVHRVLKPTGWFLFLEHGRSDDPRIAAWQDRLNPIQRIIGCGCNLNRPIDRLITQAGLRLDRLDRFRMERVPRIGGEMYRGAAVPSA</sequence>
<proteinExistence type="predicted"/>
<accession>A0A0K2GJ46</accession>
<keyword evidence="3" id="KW-1185">Reference proteome</keyword>
<dbReference type="PANTHER" id="PTHR45036">
    <property type="entry name" value="METHYLTRANSFERASE LIKE 7B"/>
    <property type="match status" value="1"/>
</dbReference>
<evidence type="ECO:0000313" key="2">
    <source>
        <dbReference type="EMBL" id="ALA60956.1"/>
    </source>
</evidence>
<evidence type="ECO:0000313" key="3">
    <source>
        <dbReference type="Proteomes" id="UP000069205"/>
    </source>
</evidence>
<dbReference type="PATRIC" id="fig|42253.5.peg.4520"/>
<dbReference type="PANTHER" id="PTHR45036:SF1">
    <property type="entry name" value="METHYLTRANSFERASE LIKE 7A"/>
    <property type="match status" value="1"/>
</dbReference>
<dbReference type="GO" id="GO:0008757">
    <property type="term" value="F:S-adenosylmethionine-dependent methyltransferase activity"/>
    <property type="evidence" value="ECO:0007669"/>
    <property type="project" value="InterPro"/>
</dbReference>
<dbReference type="InterPro" id="IPR013216">
    <property type="entry name" value="Methyltransf_11"/>
</dbReference>
<dbReference type="InterPro" id="IPR029063">
    <property type="entry name" value="SAM-dependent_MTases_sf"/>
</dbReference>
<dbReference type="KEGG" id="nmv:NITMOv2_4583"/>